<keyword evidence="7" id="KW-0418">Kinase</keyword>
<keyword evidence="9" id="KW-1133">Transmembrane helix</keyword>
<keyword evidence="15" id="KW-1185">Reference proteome</keyword>
<feature type="signal peptide" evidence="12">
    <location>
        <begin position="1"/>
        <end position="21"/>
    </location>
</feature>
<dbReference type="Proteomes" id="UP000030687">
    <property type="component" value="Unassembled WGS sequence"/>
</dbReference>
<keyword evidence="4" id="KW-0812">Transmembrane</keyword>
<organism evidence="14 15">
    <name type="scientific">Citrus clementina</name>
    <name type="common">Clementine</name>
    <name type="synonym">Citrus deliciosa x Citrus sinensis</name>
    <dbReference type="NCBI Taxonomy" id="85681"/>
    <lineage>
        <taxon>Eukaryota</taxon>
        <taxon>Viridiplantae</taxon>
        <taxon>Streptophyta</taxon>
        <taxon>Embryophyta</taxon>
        <taxon>Tracheophyta</taxon>
        <taxon>Spermatophyta</taxon>
        <taxon>Magnoliopsida</taxon>
        <taxon>eudicotyledons</taxon>
        <taxon>Gunneridae</taxon>
        <taxon>Pentapetalae</taxon>
        <taxon>rosids</taxon>
        <taxon>malvids</taxon>
        <taxon>Sapindales</taxon>
        <taxon>Rutaceae</taxon>
        <taxon>Aurantioideae</taxon>
        <taxon>Citrus</taxon>
    </lineage>
</organism>
<dbReference type="GO" id="GO:0005524">
    <property type="term" value="F:ATP binding"/>
    <property type="evidence" value="ECO:0007669"/>
    <property type="project" value="UniProtKB-KW"/>
</dbReference>
<evidence type="ECO:0000256" key="7">
    <source>
        <dbReference type="ARBA" id="ARBA00022777"/>
    </source>
</evidence>
<dbReference type="Gene3D" id="3.30.200.20">
    <property type="entry name" value="Phosphorylase Kinase, domain 1"/>
    <property type="match status" value="1"/>
</dbReference>
<evidence type="ECO:0000256" key="10">
    <source>
        <dbReference type="ARBA" id="ARBA00023136"/>
    </source>
</evidence>
<keyword evidence="11" id="KW-0325">Glycoprotein</keyword>
<evidence type="ECO:0000256" key="4">
    <source>
        <dbReference type="ARBA" id="ARBA00022692"/>
    </source>
</evidence>
<dbReference type="InterPro" id="IPR000719">
    <property type="entry name" value="Prot_kinase_dom"/>
</dbReference>
<reference evidence="14 15" key="1">
    <citation type="submission" date="2013-10" db="EMBL/GenBank/DDBJ databases">
        <authorList>
            <consortium name="International Citrus Genome Consortium"/>
            <person name="Jenkins J."/>
            <person name="Schmutz J."/>
            <person name="Prochnik S."/>
            <person name="Rokhsar D."/>
            <person name="Gmitter F."/>
            <person name="Ollitrault P."/>
            <person name="Machado M."/>
            <person name="Talon M."/>
            <person name="Wincker P."/>
            <person name="Jaillon O."/>
            <person name="Morgante M."/>
        </authorList>
    </citation>
    <scope>NUCLEOTIDE SEQUENCE</scope>
    <source>
        <strain evidence="15">cv. Clemenules</strain>
    </source>
</reference>
<dbReference type="PROSITE" id="PS00108">
    <property type="entry name" value="PROTEIN_KINASE_ST"/>
    <property type="match status" value="1"/>
</dbReference>
<protein>
    <recommendedName>
        <fullName evidence="13">Protein kinase domain-containing protein</fullName>
    </recommendedName>
</protein>
<gene>
    <name evidence="14" type="ORF">CICLE_v10014945mg</name>
</gene>
<dbReference type="InterPro" id="IPR001245">
    <property type="entry name" value="Ser-Thr/Tyr_kinase_cat_dom"/>
</dbReference>
<keyword evidence="6" id="KW-0547">Nucleotide-binding</keyword>
<dbReference type="InParanoid" id="V4UHC2"/>
<evidence type="ECO:0000256" key="8">
    <source>
        <dbReference type="ARBA" id="ARBA00022840"/>
    </source>
</evidence>
<feature type="chain" id="PRO_5004729309" description="Protein kinase domain-containing protein" evidence="12">
    <location>
        <begin position="22"/>
        <end position="513"/>
    </location>
</feature>
<dbReference type="Gramene" id="ESR61661">
    <property type="protein sequence ID" value="ESR61661"/>
    <property type="gene ID" value="CICLE_v10014945mg"/>
</dbReference>
<dbReference type="AlphaFoldDB" id="V4UHC2"/>
<evidence type="ECO:0000256" key="11">
    <source>
        <dbReference type="ARBA" id="ARBA00023180"/>
    </source>
</evidence>
<evidence type="ECO:0000256" key="5">
    <source>
        <dbReference type="ARBA" id="ARBA00022729"/>
    </source>
</evidence>
<dbReference type="eggNOG" id="KOG1187">
    <property type="taxonomic scope" value="Eukaryota"/>
</dbReference>
<dbReference type="GO" id="GO:0004674">
    <property type="term" value="F:protein serine/threonine kinase activity"/>
    <property type="evidence" value="ECO:0007669"/>
    <property type="project" value="UniProtKB-KW"/>
</dbReference>
<evidence type="ECO:0000256" key="6">
    <source>
        <dbReference type="ARBA" id="ARBA00022741"/>
    </source>
</evidence>
<keyword evidence="2" id="KW-0723">Serine/threonine-protein kinase</keyword>
<comment type="subcellular location">
    <subcellularLocation>
        <location evidence="1">Membrane</location>
        <topology evidence="1">Single-pass type I membrane protein</topology>
    </subcellularLocation>
</comment>
<dbReference type="OMA" id="DECYGCH"/>
<evidence type="ECO:0000313" key="14">
    <source>
        <dbReference type="EMBL" id="ESR61661.1"/>
    </source>
</evidence>
<evidence type="ECO:0000256" key="9">
    <source>
        <dbReference type="ARBA" id="ARBA00022989"/>
    </source>
</evidence>
<dbReference type="KEGG" id="cic:CICLE_v10014945mg"/>
<dbReference type="InterPro" id="IPR008271">
    <property type="entry name" value="Ser/Thr_kinase_AS"/>
</dbReference>
<keyword evidence="8" id="KW-0067">ATP-binding</keyword>
<dbReference type="STRING" id="85681.V4UHC2"/>
<accession>V4UHC2</accession>
<name>V4UHC2_CITCL</name>
<dbReference type="FunFam" id="1.10.510.10:FF:000590">
    <property type="entry name" value="PR5-like receptor kinase"/>
    <property type="match status" value="1"/>
</dbReference>
<feature type="domain" description="Protein kinase" evidence="13">
    <location>
        <begin position="185"/>
        <end position="494"/>
    </location>
</feature>
<dbReference type="GO" id="GO:0016020">
    <property type="term" value="C:membrane"/>
    <property type="evidence" value="ECO:0007669"/>
    <property type="project" value="UniProtKB-SubCell"/>
</dbReference>
<dbReference type="SUPFAM" id="SSF56112">
    <property type="entry name" value="Protein kinase-like (PK-like)"/>
    <property type="match status" value="1"/>
</dbReference>
<dbReference type="EMBL" id="KI536312">
    <property type="protein sequence ID" value="ESR61661.1"/>
    <property type="molecule type" value="Genomic_DNA"/>
</dbReference>
<evidence type="ECO:0000256" key="1">
    <source>
        <dbReference type="ARBA" id="ARBA00004479"/>
    </source>
</evidence>
<evidence type="ECO:0000256" key="12">
    <source>
        <dbReference type="SAM" id="SignalP"/>
    </source>
</evidence>
<sequence length="513" mass="57793">MACYSFLVFFVISRLLLLSSAEEESELNKTCPSFFPSCGNLGQFAFPFTNPKHPECGLMVVDNCNKPVQRNRLGKAGPFYNILNIAQDASITLEDQVFQNHLGNSSCESFENLTLPTSTSLSFHIKSNLSLFRCTDKLEKKLTSFHSTCNHSSFIYYNHPDEALPSILPPNCSLIQLPVNKNRKLDDLFNMLTSVFSLRVEVHRVCTECRWRGGQCQSDSEGNFQCANERTVKVLNDSKGNGEEFINEVASISRTSHVNVVALLGFCFEGRRRALIYEFVSNGSLEKFIYRNSSSIENHKLTWETLFQIAVGIARGLEYLHLGCSTRILHFDIKPHNILLDEDFCPKISDFGLAKICNRKESIISMTCARGTVGYIAPEVFCRNIGEVSYKSDVYSYGMMIFEMTGGRKNADVGDNGGSDVYFPHWIYKRLEKDEELGLQGIENEEDIEYARKMIIVSLWCIQTNPSSRPTMSRVVEMLEGSLDSLQIPPKPFLSSPCSRADSSTIQSILITL</sequence>
<dbReference type="SMART" id="SM00220">
    <property type="entry name" value="S_TKc"/>
    <property type="match status" value="1"/>
</dbReference>
<dbReference type="InterPro" id="IPR011009">
    <property type="entry name" value="Kinase-like_dom_sf"/>
</dbReference>
<dbReference type="PROSITE" id="PS50011">
    <property type="entry name" value="PROTEIN_KINASE_DOM"/>
    <property type="match status" value="1"/>
</dbReference>
<keyword evidence="3" id="KW-0808">Transferase</keyword>
<keyword evidence="5 12" id="KW-0732">Signal</keyword>
<keyword evidence="10" id="KW-0472">Membrane</keyword>
<evidence type="ECO:0000313" key="15">
    <source>
        <dbReference type="Proteomes" id="UP000030687"/>
    </source>
</evidence>
<dbReference type="Pfam" id="PF07714">
    <property type="entry name" value="PK_Tyr_Ser-Thr"/>
    <property type="match status" value="1"/>
</dbReference>
<proteinExistence type="predicted"/>
<evidence type="ECO:0000259" key="13">
    <source>
        <dbReference type="PROSITE" id="PS50011"/>
    </source>
</evidence>
<dbReference type="Gene3D" id="1.10.510.10">
    <property type="entry name" value="Transferase(Phosphotransferase) domain 1"/>
    <property type="match status" value="1"/>
</dbReference>
<dbReference type="InterPro" id="IPR045874">
    <property type="entry name" value="LRK10/LRL21-25-like"/>
</dbReference>
<evidence type="ECO:0000256" key="2">
    <source>
        <dbReference type="ARBA" id="ARBA00022527"/>
    </source>
</evidence>
<dbReference type="PANTHER" id="PTHR27009">
    <property type="entry name" value="RUST RESISTANCE KINASE LR10-RELATED"/>
    <property type="match status" value="1"/>
</dbReference>
<evidence type="ECO:0000256" key="3">
    <source>
        <dbReference type="ARBA" id="ARBA00022679"/>
    </source>
</evidence>